<feature type="chain" id="PRO_5016979378" description="histidine kinase" evidence="10">
    <location>
        <begin position="24"/>
        <end position="321"/>
    </location>
</feature>
<dbReference type="SMART" id="SM00387">
    <property type="entry name" value="HATPase_c"/>
    <property type="match status" value="1"/>
</dbReference>
<evidence type="ECO:0000313" key="12">
    <source>
        <dbReference type="EMBL" id="SUV42830.1"/>
    </source>
</evidence>
<evidence type="ECO:0000256" key="7">
    <source>
        <dbReference type="ARBA" id="ARBA00022840"/>
    </source>
</evidence>
<dbReference type="SUPFAM" id="SSF55874">
    <property type="entry name" value="ATPase domain of HSP90 chaperone/DNA topoisomerase II/histidine kinase"/>
    <property type="match status" value="1"/>
</dbReference>
<dbReference type="InterPro" id="IPR036890">
    <property type="entry name" value="HATPase_C_sf"/>
</dbReference>
<dbReference type="EMBL" id="UFSX01000002">
    <property type="protein sequence ID" value="SUV42830.1"/>
    <property type="molecule type" value="Genomic_DNA"/>
</dbReference>
<name>A0A380Z8N4_9BACE</name>
<dbReference type="GO" id="GO:0046983">
    <property type="term" value="F:protein dimerization activity"/>
    <property type="evidence" value="ECO:0007669"/>
    <property type="project" value="InterPro"/>
</dbReference>
<dbReference type="AlphaFoldDB" id="A0A380Z8N4"/>
<dbReference type="CDD" id="cd16917">
    <property type="entry name" value="HATPase_UhpB-NarQ-NarX-like"/>
    <property type="match status" value="1"/>
</dbReference>
<keyword evidence="10" id="KW-0732">Signal</keyword>
<proteinExistence type="predicted"/>
<comment type="catalytic activity">
    <reaction evidence="1">
        <text>ATP + protein L-histidine = ADP + protein N-phospho-L-histidine.</text>
        <dbReference type="EC" id="2.7.13.3"/>
    </reaction>
</comment>
<gene>
    <name evidence="12" type="primary">nreB_2</name>
    <name evidence="12" type="ORF">NCTC11155_02206</name>
</gene>
<feature type="transmembrane region" description="Helical" evidence="9">
    <location>
        <begin position="66"/>
        <end position="85"/>
    </location>
</feature>
<evidence type="ECO:0000256" key="1">
    <source>
        <dbReference type="ARBA" id="ARBA00000085"/>
    </source>
</evidence>
<keyword evidence="8" id="KW-0902">Two-component regulatory system</keyword>
<dbReference type="RefSeq" id="WP_004288271.1">
    <property type="nucleotide sequence ID" value="NZ_CABKNQ010000020.1"/>
</dbReference>
<keyword evidence="7" id="KW-0067">ATP-binding</keyword>
<dbReference type="InterPro" id="IPR005467">
    <property type="entry name" value="His_kinase_dom"/>
</dbReference>
<keyword evidence="6" id="KW-0418">Kinase</keyword>
<dbReference type="Gene3D" id="3.30.565.10">
    <property type="entry name" value="Histidine kinase-like ATPase, C-terminal domain"/>
    <property type="match status" value="1"/>
</dbReference>
<dbReference type="InterPro" id="IPR050482">
    <property type="entry name" value="Sensor_HK_TwoCompSys"/>
</dbReference>
<evidence type="ECO:0000256" key="5">
    <source>
        <dbReference type="ARBA" id="ARBA00022741"/>
    </source>
</evidence>
<evidence type="ECO:0000256" key="9">
    <source>
        <dbReference type="SAM" id="Phobius"/>
    </source>
</evidence>
<dbReference type="GO" id="GO:0005524">
    <property type="term" value="F:ATP binding"/>
    <property type="evidence" value="ECO:0007669"/>
    <property type="project" value="UniProtKB-KW"/>
</dbReference>
<dbReference type="Gene3D" id="1.20.5.1930">
    <property type="match status" value="1"/>
</dbReference>
<dbReference type="PANTHER" id="PTHR24421">
    <property type="entry name" value="NITRATE/NITRITE SENSOR PROTEIN NARX-RELATED"/>
    <property type="match status" value="1"/>
</dbReference>
<dbReference type="STRING" id="483216.BACEGG_00006"/>
<keyword evidence="9" id="KW-0472">Membrane</keyword>
<dbReference type="PANTHER" id="PTHR24421:SF10">
    <property type="entry name" value="NITRATE_NITRITE SENSOR PROTEIN NARQ"/>
    <property type="match status" value="1"/>
</dbReference>
<evidence type="ECO:0000256" key="2">
    <source>
        <dbReference type="ARBA" id="ARBA00012438"/>
    </source>
</evidence>
<keyword evidence="3" id="KW-0597">Phosphoprotein</keyword>
<sequence length="321" mass="36641">MKLLGTLCMLLLFLLTGSRQVGEAEKNSALCCQAAMTLQNNQDGHPVVSEYLYEEEAQQKLMYRRILYVSVLGLLLVLLLVLLYVRQRQKVRIIKLAQAASEKERQFLALQKETEQRLTRKYIDGLESERERIAEDLHDDVCNNLLAFEMSMRSLFEESNASMIDEQLDRLKEVREHLRNISHELMPPVFQYATIDEMLADYILHIALPGQEARIEYHSTGGVDWKQVPQEIGFEYYRIVQETVGNAIRHAEATCICVDLSLEGKRLSLLVTDDGKGFVPDRKSRGVGLRTIQQRAEIIGGKIKLDTMPGAGVRIEISVYI</sequence>
<reference evidence="12 13" key="1">
    <citation type="submission" date="2018-06" db="EMBL/GenBank/DDBJ databases">
        <authorList>
            <consortium name="Pathogen Informatics"/>
            <person name="Doyle S."/>
        </authorList>
    </citation>
    <scope>NUCLEOTIDE SEQUENCE [LARGE SCALE GENOMIC DNA]</scope>
    <source>
        <strain evidence="12 13">NCTC11155</strain>
    </source>
</reference>
<evidence type="ECO:0000256" key="6">
    <source>
        <dbReference type="ARBA" id="ARBA00022777"/>
    </source>
</evidence>
<dbReference type="InterPro" id="IPR011712">
    <property type="entry name" value="Sig_transdc_His_kin_sub3_dim/P"/>
</dbReference>
<keyword evidence="9 12" id="KW-0812">Transmembrane</keyword>
<keyword evidence="5" id="KW-0547">Nucleotide-binding</keyword>
<keyword evidence="9" id="KW-1133">Transmembrane helix</keyword>
<dbReference type="Pfam" id="PF02518">
    <property type="entry name" value="HATPase_c"/>
    <property type="match status" value="1"/>
</dbReference>
<dbReference type="GO" id="GO:0000155">
    <property type="term" value="F:phosphorelay sensor kinase activity"/>
    <property type="evidence" value="ECO:0007669"/>
    <property type="project" value="InterPro"/>
</dbReference>
<accession>A0A380Z8N4</accession>
<organism evidence="12 13">
    <name type="scientific">Bacteroides eggerthii</name>
    <dbReference type="NCBI Taxonomy" id="28111"/>
    <lineage>
        <taxon>Bacteria</taxon>
        <taxon>Pseudomonadati</taxon>
        <taxon>Bacteroidota</taxon>
        <taxon>Bacteroidia</taxon>
        <taxon>Bacteroidales</taxon>
        <taxon>Bacteroidaceae</taxon>
        <taxon>Bacteroides</taxon>
    </lineage>
</organism>
<evidence type="ECO:0000256" key="4">
    <source>
        <dbReference type="ARBA" id="ARBA00022679"/>
    </source>
</evidence>
<evidence type="ECO:0000259" key="11">
    <source>
        <dbReference type="PROSITE" id="PS50109"/>
    </source>
</evidence>
<dbReference type="GO" id="GO:0016020">
    <property type="term" value="C:membrane"/>
    <property type="evidence" value="ECO:0007669"/>
    <property type="project" value="InterPro"/>
</dbReference>
<keyword evidence="4 12" id="KW-0808">Transferase</keyword>
<dbReference type="GeneID" id="93068968"/>
<evidence type="ECO:0000256" key="8">
    <source>
        <dbReference type="ARBA" id="ARBA00023012"/>
    </source>
</evidence>
<protein>
    <recommendedName>
        <fullName evidence="2">histidine kinase</fullName>
        <ecNumber evidence="2">2.7.13.3</ecNumber>
    </recommendedName>
</protein>
<dbReference type="EC" id="2.7.13.3" evidence="2"/>
<evidence type="ECO:0000256" key="3">
    <source>
        <dbReference type="ARBA" id="ARBA00022553"/>
    </source>
</evidence>
<dbReference type="PROSITE" id="PS50109">
    <property type="entry name" value="HIS_KIN"/>
    <property type="match status" value="1"/>
</dbReference>
<dbReference type="Proteomes" id="UP000254424">
    <property type="component" value="Unassembled WGS sequence"/>
</dbReference>
<dbReference type="OrthoDB" id="9778366at2"/>
<feature type="signal peptide" evidence="10">
    <location>
        <begin position="1"/>
        <end position="23"/>
    </location>
</feature>
<dbReference type="InterPro" id="IPR003594">
    <property type="entry name" value="HATPase_dom"/>
</dbReference>
<evidence type="ECO:0000313" key="13">
    <source>
        <dbReference type="Proteomes" id="UP000254424"/>
    </source>
</evidence>
<feature type="domain" description="Histidine kinase" evidence="11">
    <location>
        <begin position="238"/>
        <end position="321"/>
    </location>
</feature>
<dbReference type="Pfam" id="PF07730">
    <property type="entry name" value="HisKA_3"/>
    <property type="match status" value="1"/>
</dbReference>
<evidence type="ECO:0000256" key="10">
    <source>
        <dbReference type="SAM" id="SignalP"/>
    </source>
</evidence>